<reference evidence="1" key="1">
    <citation type="journal article" date="2015" name="Nature">
        <title>Complex archaea that bridge the gap between prokaryotes and eukaryotes.</title>
        <authorList>
            <person name="Spang A."/>
            <person name="Saw J.H."/>
            <person name="Jorgensen S.L."/>
            <person name="Zaremba-Niedzwiedzka K."/>
            <person name="Martijn J."/>
            <person name="Lind A.E."/>
            <person name="van Eijk R."/>
            <person name="Schleper C."/>
            <person name="Guy L."/>
            <person name="Ettema T.J."/>
        </authorList>
    </citation>
    <scope>NUCLEOTIDE SEQUENCE</scope>
</reference>
<dbReference type="AlphaFoldDB" id="A0A0F9FJZ5"/>
<sequence>MLLNNKGAKKMSNKIKRAMSTLKKAMIKDPDYAWGWHCNIAVMAQDAGVSHKVSNDGAARFMKLAFDVDTNRQC</sequence>
<gene>
    <name evidence="1" type="ORF">LCGC14_2021440</name>
</gene>
<protein>
    <submittedName>
        <fullName evidence="1">Uncharacterized protein</fullName>
    </submittedName>
</protein>
<evidence type="ECO:0000313" key="1">
    <source>
        <dbReference type="EMBL" id="KKL78776.1"/>
    </source>
</evidence>
<comment type="caution">
    <text evidence="1">The sequence shown here is derived from an EMBL/GenBank/DDBJ whole genome shotgun (WGS) entry which is preliminary data.</text>
</comment>
<dbReference type="EMBL" id="LAZR01023354">
    <property type="protein sequence ID" value="KKL78776.1"/>
    <property type="molecule type" value="Genomic_DNA"/>
</dbReference>
<accession>A0A0F9FJZ5</accession>
<organism evidence="1">
    <name type="scientific">marine sediment metagenome</name>
    <dbReference type="NCBI Taxonomy" id="412755"/>
    <lineage>
        <taxon>unclassified sequences</taxon>
        <taxon>metagenomes</taxon>
        <taxon>ecological metagenomes</taxon>
    </lineage>
</organism>
<name>A0A0F9FJZ5_9ZZZZ</name>
<proteinExistence type="predicted"/>